<dbReference type="RefSeq" id="WP_349204451.1">
    <property type="nucleotide sequence ID" value="NZ_JBBMFN010000008.1"/>
</dbReference>
<sequence length="295" mass="34757">MEKAAFEEKSYEGPLNTQLLFNNHIYWPPGQVFEEHFGIDSALNAQNPNFWLLFGLSSPMNGVIVDDFNWGYIWRRIDSKKQLPTFNLNLFVQAKRPEYLYGRNNQYARNGIKGSYYRFEVMEHQQKALERLATKLGNKALIVYACPVFHSNNDLFRHIHNHSLVENSTFVRATNMKNHKRWVFDEPGTIGLACSEIERIKDEPFSVIIQNMLNETLQLDSIPEIALKNLIHIESIIVKEFSDLRDRNEIAEEFFRRDSLLRDQFERAFNEPKLRSYIRIISMTVLLNLNWYVFG</sequence>
<reference evidence="1 2" key="1">
    <citation type="submission" date="2024-03" db="EMBL/GenBank/DDBJ databases">
        <title>Human intestinal bacterial collection.</title>
        <authorList>
            <person name="Pauvert C."/>
            <person name="Hitch T.C.A."/>
            <person name="Clavel T."/>
        </authorList>
    </citation>
    <scope>NUCLEOTIDE SEQUENCE [LARGE SCALE GENOMIC DNA]</scope>
    <source>
        <strain evidence="1 2">CLA-SR-H024</strain>
    </source>
</reference>
<evidence type="ECO:0000313" key="2">
    <source>
        <dbReference type="Proteomes" id="UP001465426"/>
    </source>
</evidence>
<accession>A0ABV1EXP2</accession>
<evidence type="ECO:0000313" key="1">
    <source>
        <dbReference type="EMBL" id="MEQ2465128.1"/>
    </source>
</evidence>
<keyword evidence="2" id="KW-1185">Reference proteome</keyword>
<dbReference type="EMBL" id="JBBMFN010000008">
    <property type="protein sequence ID" value="MEQ2465128.1"/>
    <property type="molecule type" value="Genomic_DNA"/>
</dbReference>
<organism evidence="1 2">
    <name type="scientific">Niallia hominis</name>
    <dbReference type="NCBI Taxonomy" id="3133173"/>
    <lineage>
        <taxon>Bacteria</taxon>
        <taxon>Bacillati</taxon>
        <taxon>Bacillota</taxon>
        <taxon>Bacilli</taxon>
        <taxon>Bacillales</taxon>
        <taxon>Bacillaceae</taxon>
        <taxon>Niallia</taxon>
    </lineage>
</organism>
<name>A0ABV1EXP2_9BACI</name>
<protein>
    <submittedName>
        <fullName evidence="1">Uncharacterized protein</fullName>
    </submittedName>
</protein>
<dbReference type="Proteomes" id="UP001465426">
    <property type="component" value="Unassembled WGS sequence"/>
</dbReference>
<gene>
    <name evidence="1" type="ORF">WMO63_05510</name>
</gene>
<proteinExistence type="predicted"/>
<comment type="caution">
    <text evidence="1">The sequence shown here is derived from an EMBL/GenBank/DDBJ whole genome shotgun (WGS) entry which is preliminary data.</text>
</comment>